<name>A0A3S1B0L9_9BACI</name>
<dbReference type="RefSeq" id="WP_126867233.1">
    <property type="nucleotide sequence ID" value="NZ_JAUSTX010000025.1"/>
</dbReference>
<gene>
    <name evidence="1" type="ORF">ELQ35_21520</name>
</gene>
<keyword evidence="2" id="KW-1185">Reference proteome</keyword>
<dbReference type="AlphaFoldDB" id="A0A3S1B0L9"/>
<organism evidence="1 2">
    <name type="scientific">Peribacillus cavernae</name>
    <dbReference type="NCBI Taxonomy" id="1674310"/>
    <lineage>
        <taxon>Bacteria</taxon>
        <taxon>Bacillati</taxon>
        <taxon>Bacillota</taxon>
        <taxon>Bacilli</taxon>
        <taxon>Bacillales</taxon>
        <taxon>Bacillaceae</taxon>
        <taxon>Peribacillus</taxon>
    </lineage>
</organism>
<sequence length="140" mass="16139">MENHLLQSQTPRVDSREFFFNIISNHSKVENIEQIGVPLFSIDKTNGDTLKALLVDIYIIGDAEILDLMSRYSNIDAIINISMWNENAKSAKEIAREHKIGLFQIKEFMGALNCASRKAFLNYIPPYEREENKKRNESAF</sequence>
<accession>A0A3S1B0L9</accession>
<evidence type="ECO:0000313" key="1">
    <source>
        <dbReference type="EMBL" id="RUQ24501.1"/>
    </source>
</evidence>
<reference evidence="1 2" key="1">
    <citation type="submission" date="2018-12" db="EMBL/GenBank/DDBJ databases">
        <title>Bacillus chawlae sp. nov., Bacillus glennii sp. nov., and Bacillus saganii sp. nov. Isolated from the Vehicle Assembly Building at Kennedy Space Center where the Viking Spacecraft were Assembled.</title>
        <authorList>
            <person name="Seuylemezian A."/>
            <person name="Vaishampayan P."/>
        </authorList>
    </citation>
    <scope>NUCLEOTIDE SEQUENCE [LARGE SCALE GENOMIC DNA]</scope>
    <source>
        <strain evidence="1 2">L5</strain>
    </source>
</reference>
<proteinExistence type="predicted"/>
<dbReference type="EMBL" id="RYZZ01000049">
    <property type="protein sequence ID" value="RUQ24501.1"/>
    <property type="molecule type" value="Genomic_DNA"/>
</dbReference>
<dbReference type="Proteomes" id="UP000267430">
    <property type="component" value="Unassembled WGS sequence"/>
</dbReference>
<comment type="caution">
    <text evidence="1">The sequence shown here is derived from an EMBL/GenBank/DDBJ whole genome shotgun (WGS) entry which is preliminary data.</text>
</comment>
<evidence type="ECO:0000313" key="2">
    <source>
        <dbReference type="Proteomes" id="UP000267430"/>
    </source>
</evidence>
<protein>
    <submittedName>
        <fullName evidence="1">Uncharacterized protein</fullName>
    </submittedName>
</protein>
<dbReference type="OrthoDB" id="9795247at2"/>